<dbReference type="EMBL" id="KV417489">
    <property type="protein sequence ID" value="KZP31490.1"/>
    <property type="molecule type" value="Genomic_DNA"/>
</dbReference>
<comment type="cofactor">
    <cofactor evidence="1">
        <name>FAD</name>
        <dbReference type="ChEBI" id="CHEBI:57692"/>
    </cofactor>
</comment>
<dbReference type="InterPro" id="IPR036188">
    <property type="entry name" value="FAD/NAD-bd_sf"/>
</dbReference>
<evidence type="ECO:0000259" key="5">
    <source>
        <dbReference type="Pfam" id="PF00890"/>
    </source>
</evidence>
<keyword evidence="4" id="KW-0560">Oxidoreductase</keyword>
<evidence type="ECO:0000256" key="3">
    <source>
        <dbReference type="ARBA" id="ARBA00022827"/>
    </source>
</evidence>
<reference evidence="6" key="1">
    <citation type="journal article" date="2016" name="Mol. Biol. Evol.">
        <title>Comparative Genomics of Early-Diverging Mushroom-Forming Fungi Provides Insights into the Origins of Lignocellulose Decay Capabilities.</title>
        <authorList>
            <person name="Nagy L.G."/>
            <person name="Riley R."/>
            <person name="Tritt A."/>
            <person name="Adam C."/>
            <person name="Daum C."/>
            <person name="Floudas D."/>
            <person name="Sun H."/>
            <person name="Yadav J.S."/>
            <person name="Pangilinan J."/>
            <person name="Larsson K.H."/>
            <person name="Matsuura K."/>
            <person name="Barry K."/>
            <person name="Labutti K."/>
            <person name="Kuo R."/>
            <person name="Ohm R.A."/>
            <person name="Bhattacharya S.S."/>
            <person name="Shirouzu T."/>
            <person name="Yoshinaga Y."/>
            <person name="Martin F.M."/>
            <person name="Grigoriev I.V."/>
            <person name="Hibbett D.S."/>
        </authorList>
    </citation>
    <scope>NUCLEOTIDE SEQUENCE [LARGE SCALE GENOMIC DNA]</scope>
    <source>
        <strain evidence="6">CBS 109695</strain>
    </source>
</reference>
<evidence type="ECO:0000256" key="2">
    <source>
        <dbReference type="ARBA" id="ARBA00022630"/>
    </source>
</evidence>
<feature type="domain" description="FAD-dependent oxidoreductase 2 FAD-binding" evidence="5">
    <location>
        <begin position="5"/>
        <end position="486"/>
    </location>
</feature>
<dbReference type="InterPro" id="IPR003953">
    <property type="entry name" value="FAD-dep_OxRdtase_2_FAD-bd"/>
</dbReference>
<keyword evidence="3" id="KW-0274">FAD</keyword>
<dbReference type="SUPFAM" id="SSF51905">
    <property type="entry name" value="FAD/NAD(P)-binding domain"/>
    <property type="match status" value="1"/>
</dbReference>
<keyword evidence="2" id="KW-0285">Flavoprotein</keyword>
<dbReference type="GO" id="GO:0016491">
    <property type="term" value="F:oxidoreductase activity"/>
    <property type="evidence" value="ECO:0007669"/>
    <property type="project" value="UniProtKB-KW"/>
</dbReference>
<accession>A0A166UA93</accession>
<dbReference type="Gene3D" id="3.90.700.10">
    <property type="entry name" value="Succinate dehydrogenase/fumarate reductase flavoprotein, catalytic domain"/>
    <property type="match status" value="1"/>
</dbReference>
<dbReference type="NCBIfam" id="NF006130">
    <property type="entry name" value="PRK08274.1"/>
    <property type="match status" value="1"/>
</dbReference>
<dbReference type="OrthoDB" id="7777654at2759"/>
<dbReference type="STRING" id="436010.A0A166UA93"/>
<dbReference type="PANTHER" id="PTHR43400">
    <property type="entry name" value="FUMARATE REDUCTASE"/>
    <property type="match status" value="1"/>
</dbReference>
<dbReference type="Pfam" id="PF00890">
    <property type="entry name" value="FAD_binding_2"/>
    <property type="match status" value="1"/>
</dbReference>
<evidence type="ECO:0000256" key="1">
    <source>
        <dbReference type="ARBA" id="ARBA00001974"/>
    </source>
</evidence>
<sequence>MSTWDCIVIGSGHAGSCAALSAAQNGCAKVLIIDKCPKEWVGGNGYFTAGAHRTAHNGLADLLPILTNVPPDAAARIEMQPYTAAEFAEDIMRLGEGLPDEALVKTVVEGSRDAIEWLATHVGVPFTLSFNRQAYEVDGKSVFWGGMVLSVEDGGKGLIGAHRRALVKAGIATRFDTRAVEVLSENGRVCGVVVETDGKLETLRAKAVVLAAGGFEANAEMRGQHLGPAWKQARVRGTPYNTGDGFVMARALGVKMVGDWSGCHSTAWDANAQPDSGDREMSNQFTKSGYPLGIMVNTRGERFVDEGEDFRNYTYAKFGHQILQQPGGCVFQIFDKKVLKWLREEEYADDVVAKVWADSVEELAEKLAEAGLQDQKRFIETLSTFNQATRKHQEQTQVQWNPAVKDGLSTGTLLDLPKSNWALPVDEAPFMAVKVACGITFTFGGLGIDPGSASVLSDATGEPIEGLFCTGEMVGGLFFKNYPGGSGLTAGAVFGRKAGYQAAQMRIL</sequence>
<dbReference type="AlphaFoldDB" id="A0A166UA93"/>
<name>A0A166UA93_9AGAM</name>
<evidence type="ECO:0000256" key="4">
    <source>
        <dbReference type="ARBA" id="ARBA00023002"/>
    </source>
</evidence>
<evidence type="ECO:0000313" key="6">
    <source>
        <dbReference type="EMBL" id="KZP31490.1"/>
    </source>
</evidence>
<dbReference type="PANTHER" id="PTHR43400:SF7">
    <property type="entry name" value="FAD-DEPENDENT OXIDOREDUCTASE 2 FAD BINDING DOMAIN-CONTAINING PROTEIN"/>
    <property type="match status" value="1"/>
</dbReference>
<dbReference type="InterPro" id="IPR050315">
    <property type="entry name" value="FAD-oxidoreductase_2"/>
</dbReference>
<organism evidence="6">
    <name type="scientific">Athelia psychrophila</name>
    <dbReference type="NCBI Taxonomy" id="1759441"/>
    <lineage>
        <taxon>Eukaryota</taxon>
        <taxon>Fungi</taxon>
        <taxon>Dikarya</taxon>
        <taxon>Basidiomycota</taxon>
        <taxon>Agaricomycotina</taxon>
        <taxon>Agaricomycetes</taxon>
        <taxon>Agaricomycetidae</taxon>
        <taxon>Atheliales</taxon>
        <taxon>Atheliaceae</taxon>
        <taxon>Athelia</taxon>
    </lineage>
</organism>
<protein>
    <submittedName>
        <fullName evidence="6">FAD/NAD-P-binding domain-containing protein</fullName>
    </submittedName>
</protein>
<dbReference type="Gene3D" id="3.50.50.60">
    <property type="entry name" value="FAD/NAD(P)-binding domain"/>
    <property type="match status" value="1"/>
</dbReference>
<proteinExistence type="predicted"/>
<dbReference type="SUPFAM" id="SSF56425">
    <property type="entry name" value="Succinate dehydrogenase/fumarate reductase flavoprotein, catalytic domain"/>
    <property type="match status" value="1"/>
</dbReference>
<dbReference type="InterPro" id="IPR027477">
    <property type="entry name" value="Succ_DH/fumarate_Rdtase_cat_sf"/>
</dbReference>
<gene>
    <name evidence="6" type="ORF">FIBSPDRAFT_916776</name>
</gene>